<feature type="chain" id="PRO_5032932888" description="ABC1 atypical kinase-like domain-containing protein" evidence="2">
    <location>
        <begin position="25"/>
        <end position="458"/>
    </location>
</feature>
<comment type="similarity">
    <text evidence="1">Belongs to the protein kinase superfamily. ADCK protein kinase family.</text>
</comment>
<evidence type="ECO:0000256" key="1">
    <source>
        <dbReference type="ARBA" id="ARBA00009670"/>
    </source>
</evidence>
<feature type="domain" description="ABC1 atypical kinase-like" evidence="3">
    <location>
        <begin position="218"/>
        <end position="433"/>
    </location>
</feature>
<feature type="signal peptide" evidence="2">
    <location>
        <begin position="1"/>
        <end position="24"/>
    </location>
</feature>
<accession>A0A813K320</accession>
<feature type="non-terminal residue" evidence="4">
    <location>
        <position position="1"/>
    </location>
</feature>
<dbReference type="Proteomes" id="UP000626109">
    <property type="component" value="Unassembled WGS sequence"/>
</dbReference>
<dbReference type="EMBL" id="CAJNNW010027163">
    <property type="protein sequence ID" value="CAE8689934.1"/>
    <property type="molecule type" value="Genomic_DNA"/>
</dbReference>
<dbReference type="CDD" id="cd05121">
    <property type="entry name" value="ABC1_ADCK3-like"/>
    <property type="match status" value="1"/>
</dbReference>
<dbReference type="Pfam" id="PF03109">
    <property type="entry name" value="ABC1"/>
    <property type="match status" value="1"/>
</dbReference>
<dbReference type="InterPro" id="IPR050154">
    <property type="entry name" value="UbiB_kinase"/>
</dbReference>
<keyword evidence="2" id="KW-0732">Signal</keyword>
<dbReference type="PANTHER" id="PTHR10566">
    <property type="entry name" value="CHAPERONE-ACTIVITY OF BC1 COMPLEX CABC1 -RELATED"/>
    <property type="match status" value="1"/>
</dbReference>
<proteinExistence type="inferred from homology"/>
<protein>
    <recommendedName>
        <fullName evidence="3">ABC1 atypical kinase-like domain-containing protein</fullName>
    </recommendedName>
</protein>
<dbReference type="InterPro" id="IPR004147">
    <property type="entry name" value="ABC1_dom"/>
</dbReference>
<evidence type="ECO:0000313" key="5">
    <source>
        <dbReference type="Proteomes" id="UP000626109"/>
    </source>
</evidence>
<name>A0A813K320_POLGL</name>
<evidence type="ECO:0000259" key="3">
    <source>
        <dbReference type="Pfam" id="PF03109"/>
    </source>
</evidence>
<sequence length="458" mass="49293">MDRRCRRCCCTLVVCAALLATTLPRRSVQSFAGGVPSAVRRSRACSAATAQLGFQEAGRETFSERSLPHDEAPAPLAPLSDFEEAVLGGFDKDRMQSYFSSKPLELISRLIEVFGATWSAYQTWQAEELLPLEDRSRGKALVRSIESLGPAFVKAGQTLAQRPDIVGDEAAEAMKALQTSARPFPNSVAYRIIAEDLRHRGPIAPGVCPEGCDPTAAPLFAACSADPVASASLGQVYKATTHDGVEVAVKVQRPGVARQLGLDWVSMNFAIAVYRLFIPGPNDFGALVDAAVKGMLLEVDYHHEAANSEEFAARHSFLGFVTVPKWLPELTGPVGSARVLTTEWISGRKISDLPVAVGRQAVQMAVQACVVQLLLTGCVHADPHEGNLLYTDDGQLAFLDFGLMDTVAPNIRAGFADGIQGVVASDWRRVTESMQAVGFISDPVQKAKDPKARDPVYV</sequence>
<evidence type="ECO:0000256" key="2">
    <source>
        <dbReference type="SAM" id="SignalP"/>
    </source>
</evidence>
<dbReference type="SUPFAM" id="SSF56112">
    <property type="entry name" value="Protein kinase-like (PK-like)"/>
    <property type="match status" value="1"/>
</dbReference>
<reference evidence="4" key="1">
    <citation type="submission" date="2021-02" db="EMBL/GenBank/DDBJ databases">
        <authorList>
            <person name="Dougan E. K."/>
            <person name="Rhodes N."/>
            <person name="Thang M."/>
            <person name="Chan C."/>
        </authorList>
    </citation>
    <scope>NUCLEOTIDE SEQUENCE</scope>
</reference>
<dbReference type="PANTHER" id="PTHR10566:SF123">
    <property type="entry name" value="PROTEIN KINASE SUPERFAMILY PROTEIN"/>
    <property type="match status" value="1"/>
</dbReference>
<dbReference type="AlphaFoldDB" id="A0A813K320"/>
<evidence type="ECO:0000313" key="4">
    <source>
        <dbReference type="EMBL" id="CAE8689934.1"/>
    </source>
</evidence>
<dbReference type="InterPro" id="IPR011009">
    <property type="entry name" value="Kinase-like_dom_sf"/>
</dbReference>
<comment type="caution">
    <text evidence="4">The sequence shown here is derived from an EMBL/GenBank/DDBJ whole genome shotgun (WGS) entry which is preliminary data.</text>
</comment>
<gene>
    <name evidence="4" type="ORF">PGLA2088_LOCUS26706</name>
</gene>
<organism evidence="4 5">
    <name type="scientific">Polarella glacialis</name>
    <name type="common">Dinoflagellate</name>
    <dbReference type="NCBI Taxonomy" id="89957"/>
    <lineage>
        <taxon>Eukaryota</taxon>
        <taxon>Sar</taxon>
        <taxon>Alveolata</taxon>
        <taxon>Dinophyceae</taxon>
        <taxon>Suessiales</taxon>
        <taxon>Suessiaceae</taxon>
        <taxon>Polarella</taxon>
    </lineage>
</organism>